<dbReference type="GO" id="GO:0003677">
    <property type="term" value="F:DNA binding"/>
    <property type="evidence" value="ECO:0007669"/>
    <property type="project" value="InterPro"/>
</dbReference>
<accession>A0A386TYE1</accession>
<name>A0A386TYE1_9AGAR</name>
<dbReference type="EMBL" id="MH725795">
    <property type="protein sequence ID" value="AYE93212.1"/>
    <property type="molecule type" value="Genomic_DNA"/>
</dbReference>
<dbReference type="InterPro" id="IPR003611">
    <property type="entry name" value="NUMOD3"/>
</dbReference>
<protein>
    <submittedName>
        <fullName evidence="2">GIY-YIG homing endonuclease</fullName>
    </submittedName>
</protein>
<gene>
    <name evidence="2" type="ORF">C0995_000012</name>
</gene>
<reference evidence="2" key="1">
    <citation type="submission" date="2018-08" db="EMBL/GenBank/DDBJ databases">
        <title>Comparative mitochondrial genomics of the basidiomycete Termitomyces.</title>
        <authorList>
            <person name="Nieuwenhuis M."/>
        </authorList>
    </citation>
    <scope>NUCLEOTIDE SEQUENCE</scope>
    <source>
        <strain evidence="2">Mi166</strain>
    </source>
</reference>
<dbReference type="Pfam" id="PF07460">
    <property type="entry name" value="NUMOD3"/>
    <property type="match status" value="1"/>
</dbReference>
<keyword evidence="2" id="KW-0255">Endonuclease</keyword>
<keyword evidence="2" id="KW-0540">Nuclease</keyword>
<feature type="domain" description="Nuclease associated modular" evidence="1">
    <location>
        <begin position="110"/>
        <end position="130"/>
    </location>
</feature>
<dbReference type="AlphaFoldDB" id="A0A386TYE1"/>
<dbReference type="NCBIfam" id="TIGR01453">
    <property type="entry name" value="grpIintron_endo"/>
    <property type="match status" value="1"/>
</dbReference>
<sequence length="198" mass="22887">MPSVLLRNLPLYNSLRKYGHNNFCLAILEDLGNFQQISEKLILVRRREQYYLDILFKKYLDRKLNLSPTAGTTLGFKHNSMFKLNRKGNLNPMFGRTFSPEFIAMQTRDRKGINNPMFGVEKSPATLAKLQKLVYVYEAETLNFIGVFSTVKCVKHFKMGKDTLTKYLNSKLPFKGKIFSRVPLRTEGRTQTAPAKDH</sequence>
<organism evidence="2">
    <name type="scientific">Termitomyces sp</name>
    <dbReference type="NCBI Taxonomy" id="1916073"/>
    <lineage>
        <taxon>Eukaryota</taxon>
        <taxon>Fungi</taxon>
        <taxon>Dikarya</taxon>
        <taxon>Basidiomycota</taxon>
        <taxon>Agaricomycotina</taxon>
        <taxon>Agaricomycetes</taxon>
        <taxon>Agaricomycetidae</taxon>
        <taxon>Agaricales</taxon>
        <taxon>Tricholomatineae</taxon>
        <taxon>Lyophyllaceae</taxon>
        <taxon>Termitomyces</taxon>
    </lineage>
</organism>
<dbReference type="InterPro" id="IPR006350">
    <property type="entry name" value="Intron_endoG1"/>
</dbReference>
<evidence type="ECO:0000313" key="2">
    <source>
        <dbReference type="EMBL" id="AYE93212.1"/>
    </source>
</evidence>
<evidence type="ECO:0000259" key="1">
    <source>
        <dbReference type="Pfam" id="PF07460"/>
    </source>
</evidence>
<keyword evidence="2" id="KW-0496">Mitochondrion</keyword>
<keyword evidence="2" id="KW-0378">Hydrolase</keyword>
<proteinExistence type="predicted"/>
<geneLocation type="mitochondrion" evidence="2"/>
<dbReference type="GO" id="GO:0004519">
    <property type="term" value="F:endonuclease activity"/>
    <property type="evidence" value="ECO:0007669"/>
    <property type="project" value="UniProtKB-KW"/>
</dbReference>
<dbReference type="SUPFAM" id="SSF64496">
    <property type="entry name" value="DNA-binding domain of intron-encoded endonucleases"/>
    <property type="match status" value="1"/>
</dbReference>